<feature type="non-terminal residue" evidence="1">
    <location>
        <position position="1"/>
    </location>
</feature>
<dbReference type="PANTHER" id="PTHR13244:SF7">
    <property type="entry name" value="ZINC FINGER MYND DOMAIN-CONTAINING PROTEIN 10"/>
    <property type="match status" value="1"/>
</dbReference>
<evidence type="ECO:0000313" key="1">
    <source>
        <dbReference type="EMBL" id="KAK1733702.1"/>
    </source>
</evidence>
<proteinExistence type="predicted"/>
<reference evidence="1" key="1">
    <citation type="submission" date="2023-06" db="EMBL/GenBank/DDBJ databases">
        <title>Survivors Of The Sea: Transcriptome response of Skeletonema marinoi to long-term dormancy.</title>
        <authorList>
            <person name="Pinder M.I.M."/>
            <person name="Kourtchenko O."/>
            <person name="Robertson E.K."/>
            <person name="Larsson T."/>
            <person name="Maumus F."/>
            <person name="Osuna-Cruz C.M."/>
            <person name="Vancaester E."/>
            <person name="Stenow R."/>
            <person name="Vandepoele K."/>
            <person name="Ploug H."/>
            <person name="Bruchert V."/>
            <person name="Godhe A."/>
            <person name="Topel M."/>
        </authorList>
    </citation>
    <scope>NUCLEOTIDE SEQUENCE</scope>
    <source>
        <strain evidence="1">R05AC</strain>
    </source>
</reference>
<dbReference type="Proteomes" id="UP001224775">
    <property type="component" value="Unassembled WGS sequence"/>
</dbReference>
<dbReference type="GO" id="GO:0005737">
    <property type="term" value="C:cytoplasm"/>
    <property type="evidence" value="ECO:0007669"/>
    <property type="project" value="TreeGrafter"/>
</dbReference>
<dbReference type="PANTHER" id="PTHR13244">
    <property type="entry name" value="ZINC FINGER MYND DOMAIN CONTAINING PROTEIN 10"/>
    <property type="match status" value="1"/>
</dbReference>
<keyword evidence="2" id="KW-1185">Reference proteome</keyword>
<name>A0AAD8XUF4_9STRA</name>
<comment type="caution">
    <text evidence="1">The sequence shown here is derived from an EMBL/GenBank/DDBJ whole genome shotgun (WGS) entry which is preliminary data.</text>
</comment>
<dbReference type="AlphaFoldDB" id="A0AAD8XUF4"/>
<gene>
    <name evidence="1" type="ORF">QTG54_015557</name>
</gene>
<organism evidence="1 2">
    <name type="scientific">Skeletonema marinoi</name>
    <dbReference type="NCBI Taxonomy" id="267567"/>
    <lineage>
        <taxon>Eukaryota</taxon>
        <taxon>Sar</taxon>
        <taxon>Stramenopiles</taxon>
        <taxon>Ochrophyta</taxon>
        <taxon>Bacillariophyta</taxon>
        <taxon>Coscinodiscophyceae</taxon>
        <taxon>Thalassiosirophycidae</taxon>
        <taxon>Thalassiosirales</taxon>
        <taxon>Skeletonemataceae</taxon>
        <taxon>Skeletonema</taxon>
        <taxon>Skeletonema marinoi-dohrnii complex</taxon>
    </lineage>
</organism>
<sequence length="313" mass="35424">PAFLEGDGDQFLLSLVDYCARHLVFLGTPEGANTALRRQKSPLSAANLSTYLATRSRLDEVQDSVYDESYKTAVAAASLSRYLCENSSDLPASIVSRMLEVHDWPLLMVPLIEEPPWTRRRQVEQKVDDLTTTKIVWEKFNDNNEWSEVFPKDLLVLTKAEAQPWLALFHLTTSKVCRESYGLDEFRKAQLMRLRRYIHEALTDQLPVLQEVARYLDELSILGVPVVGGGVHRPSSNASSSGLLLQRVDSLREIVIGHKNIHDDDHLDSIVKLQWDEIYSHVTDSTDIELKRVALEVYDGPGSDGDEFGEYSH</sequence>
<dbReference type="InterPro" id="IPR052298">
    <property type="entry name" value="ZMYND10"/>
</dbReference>
<accession>A0AAD8XUF4</accession>
<dbReference type="EMBL" id="JATAAI010000045">
    <property type="protein sequence ID" value="KAK1733702.1"/>
    <property type="molecule type" value="Genomic_DNA"/>
</dbReference>
<protein>
    <submittedName>
        <fullName evidence="1">Uncharacterized protein</fullName>
    </submittedName>
</protein>
<evidence type="ECO:0000313" key="2">
    <source>
        <dbReference type="Proteomes" id="UP001224775"/>
    </source>
</evidence>